<dbReference type="EMBL" id="LXQA010297338">
    <property type="protein sequence ID" value="MCI41867.1"/>
    <property type="molecule type" value="Genomic_DNA"/>
</dbReference>
<sequence length="38" mass="4179">MASGAYHAYDEHHRGTMIVMLPGCMCPCSAIVPRWKAS</sequence>
<proteinExistence type="predicted"/>
<name>A0A392S0E3_9FABA</name>
<protein>
    <submittedName>
        <fullName evidence="1">Uncharacterized protein</fullName>
    </submittedName>
</protein>
<organism evidence="1 2">
    <name type="scientific">Trifolium medium</name>
    <dbReference type="NCBI Taxonomy" id="97028"/>
    <lineage>
        <taxon>Eukaryota</taxon>
        <taxon>Viridiplantae</taxon>
        <taxon>Streptophyta</taxon>
        <taxon>Embryophyta</taxon>
        <taxon>Tracheophyta</taxon>
        <taxon>Spermatophyta</taxon>
        <taxon>Magnoliopsida</taxon>
        <taxon>eudicotyledons</taxon>
        <taxon>Gunneridae</taxon>
        <taxon>Pentapetalae</taxon>
        <taxon>rosids</taxon>
        <taxon>fabids</taxon>
        <taxon>Fabales</taxon>
        <taxon>Fabaceae</taxon>
        <taxon>Papilionoideae</taxon>
        <taxon>50 kb inversion clade</taxon>
        <taxon>NPAAA clade</taxon>
        <taxon>Hologalegina</taxon>
        <taxon>IRL clade</taxon>
        <taxon>Trifolieae</taxon>
        <taxon>Trifolium</taxon>
    </lineage>
</organism>
<evidence type="ECO:0000313" key="1">
    <source>
        <dbReference type="EMBL" id="MCI41867.1"/>
    </source>
</evidence>
<accession>A0A392S0E3</accession>
<dbReference type="Proteomes" id="UP000265520">
    <property type="component" value="Unassembled WGS sequence"/>
</dbReference>
<keyword evidence="2" id="KW-1185">Reference proteome</keyword>
<evidence type="ECO:0000313" key="2">
    <source>
        <dbReference type="Proteomes" id="UP000265520"/>
    </source>
</evidence>
<comment type="caution">
    <text evidence="1">The sequence shown here is derived from an EMBL/GenBank/DDBJ whole genome shotgun (WGS) entry which is preliminary data.</text>
</comment>
<dbReference type="AlphaFoldDB" id="A0A392S0E3"/>
<reference evidence="1 2" key="1">
    <citation type="journal article" date="2018" name="Front. Plant Sci.">
        <title>Red Clover (Trifolium pratense) and Zigzag Clover (T. medium) - A Picture of Genomic Similarities and Differences.</title>
        <authorList>
            <person name="Dluhosova J."/>
            <person name="Istvanek J."/>
            <person name="Nedelnik J."/>
            <person name="Repkova J."/>
        </authorList>
    </citation>
    <scope>NUCLEOTIDE SEQUENCE [LARGE SCALE GENOMIC DNA]</scope>
    <source>
        <strain evidence="2">cv. 10/8</strain>
        <tissue evidence="1">Leaf</tissue>
    </source>
</reference>
<feature type="non-terminal residue" evidence="1">
    <location>
        <position position="38"/>
    </location>
</feature>